<comment type="subcellular location">
    <subcellularLocation>
        <location evidence="1 7">Periplasm</location>
    </subcellularLocation>
</comment>
<dbReference type="STRING" id="1610491.AAV94_01320"/>
<name>A0A0U1Q355_9BURK</name>
<dbReference type="EMBL" id="LBNQ01000009">
    <property type="protein sequence ID" value="KKW69198.1"/>
    <property type="molecule type" value="Genomic_DNA"/>
</dbReference>
<dbReference type="InterPro" id="IPR050824">
    <property type="entry name" value="Thiol_disulfide_DsbA"/>
</dbReference>
<dbReference type="PANTHER" id="PTHR35891:SF3">
    <property type="entry name" value="THIOL:DISULFIDE INTERCHANGE PROTEIN DSBL"/>
    <property type="match status" value="1"/>
</dbReference>
<dbReference type="GO" id="GO:0016491">
    <property type="term" value="F:oxidoreductase activity"/>
    <property type="evidence" value="ECO:0007669"/>
    <property type="project" value="InterPro"/>
</dbReference>
<evidence type="ECO:0000256" key="7">
    <source>
        <dbReference type="PIRNR" id="PIRNR001488"/>
    </source>
</evidence>
<comment type="similarity">
    <text evidence="2">Belongs to the thioredoxin family. DsbA subfamily.</text>
</comment>
<dbReference type="Gene3D" id="3.40.30.10">
    <property type="entry name" value="Glutaredoxin"/>
    <property type="match status" value="1"/>
</dbReference>
<evidence type="ECO:0000256" key="1">
    <source>
        <dbReference type="ARBA" id="ARBA00004418"/>
    </source>
</evidence>
<evidence type="ECO:0000256" key="5">
    <source>
        <dbReference type="ARBA" id="ARBA00023157"/>
    </source>
</evidence>
<evidence type="ECO:0000256" key="6">
    <source>
        <dbReference type="ARBA" id="ARBA00023284"/>
    </source>
</evidence>
<proteinExistence type="inferred from homology"/>
<dbReference type="PANTHER" id="PTHR35891">
    <property type="entry name" value="THIOL:DISULFIDE INTERCHANGE PROTEIN DSBA"/>
    <property type="match status" value="1"/>
</dbReference>
<dbReference type="Proteomes" id="UP000050580">
    <property type="component" value="Unassembled WGS sequence"/>
</dbReference>
<dbReference type="PATRIC" id="fig|1610491.3.peg.273"/>
<dbReference type="OrthoDB" id="9784896at2"/>
<feature type="signal peptide" evidence="9">
    <location>
        <begin position="1"/>
        <end position="27"/>
    </location>
</feature>
<evidence type="ECO:0000256" key="2">
    <source>
        <dbReference type="ARBA" id="ARBA00005791"/>
    </source>
</evidence>
<evidence type="ECO:0000256" key="4">
    <source>
        <dbReference type="ARBA" id="ARBA00022764"/>
    </source>
</evidence>
<dbReference type="InterPro" id="IPR001853">
    <property type="entry name" value="DSBA-like_thioredoxin_dom"/>
</dbReference>
<evidence type="ECO:0000313" key="12">
    <source>
        <dbReference type="Proteomes" id="UP000050580"/>
    </source>
</evidence>
<dbReference type="PIRSF" id="PIRSF001488">
    <property type="entry name" value="Tdi_protein"/>
    <property type="match status" value="1"/>
</dbReference>
<gene>
    <name evidence="11" type="ORF">AAV94_01320</name>
</gene>
<dbReference type="GO" id="GO:0042597">
    <property type="term" value="C:periplasmic space"/>
    <property type="evidence" value="ECO:0007669"/>
    <property type="project" value="UniProtKB-SubCell"/>
</dbReference>
<evidence type="ECO:0000259" key="10">
    <source>
        <dbReference type="PROSITE" id="PS51352"/>
    </source>
</evidence>
<dbReference type="InterPro" id="IPR013766">
    <property type="entry name" value="Thioredoxin_domain"/>
</dbReference>
<evidence type="ECO:0000256" key="3">
    <source>
        <dbReference type="ARBA" id="ARBA00022729"/>
    </source>
</evidence>
<keyword evidence="12" id="KW-1185">Reference proteome</keyword>
<organism evidence="11 12">
    <name type="scientific">Lampropedia cohaerens</name>
    <dbReference type="NCBI Taxonomy" id="1610491"/>
    <lineage>
        <taxon>Bacteria</taxon>
        <taxon>Pseudomonadati</taxon>
        <taxon>Pseudomonadota</taxon>
        <taxon>Betaproteobacteria</taxon>
        <taxon>Burkholderiales</taxon>
        <taxon>Comamonadaceae</taxon>
        <taxon>Lampropedia</taxon>
    </lineage>
</organism>
<dbReference type="AlphaFoldDB" id="A0A0U1Q355"/>
<keyword evidence="3 9" id="KW-0732">Signal</keyword>
<feature type="disulfide bond" description="Redox-active" evidence="8">
    <location>
        <begin position="65"/>
        <end position="68"/>
    </location>
</feature>
<keyword evidence="4 7" id="KW-0574">Periplasm</keyword>
<dbReference type="InterPro" id="IPR036249">
    <property type="entry name" value="Thioredoxin-like_sf"/>
</dbReference>
<comment type="caution">
    <text evidence="11">The sequence shown here is derived from an EMBL/GenBank/DDBJ whole genome shotgun (WGS) entry which is preliminary data.</text>
</comment>
<dbReference type="CDD" id="cd03019">
    <property type="entry name" value="DsbA_DsbA"/>
    <property type="match status" value="1"/>
</dbReference>
<keyword evidence="5 7" id="KW-1015">Disulfide bond</keyword>
<feature type="chain" id="PRO_5006713112" description="Thiol:disulfide interchange protein" evidence="9">
    <location>
        <begin position="28"/>
        <end position="220"/>
    </location>
</feature>
<dbReference type="Pfam" id="PF01323">
    <property type="entry name" value="DSBA"/>
    <property type="match status" value="1"/>
</dbReference>
<dbReference type="RefSeq" id="WP_046740639.1">
    <property type="nucleotide sequence ID" value="NZ_LBNQ01000009.1"/>
</dbReference>
<dbReference type="SUPFAM" id="SSF52833">
    <property type="entry name" value="Thioredoxin-like"/>
    <property type="match status" value="1"/>
</dbReference>
<reference evidence="11 12" key="1">
    <citation type="submission" date="2015-05" db="EMBL/GenBank/DDBJ databases">
        <title>Draft genome sequence of Lampropedia sp. CT6, isolated from the microbial mat of a hot water spring, located at Manikaran, India.</title>
        <authorList>
            <person name="Tripathi C."/>
            <person name="Rani P."/>
            <person name="Mahato N.K."/>
            <person name="Lal R."/>
        </authorList>
    </citation>
    <scope>NUCLEOTIDE SEQUENCE [LARGE SCALE GENOMIC DNA]</scope>
    <source>
        <strain evidence="11 12">CT6</strain>
    </source>
</reference>
<evidence type="ECO:0000256" key="9">
    <source>
        <dbReference type="SAM" id="SignalP"/>
    </source>
</evidence>
<evidence type="ECO:0000256" key="8">
    <source>
        <dbReference type="PIRSR" id="PIRSR001488-1"/>
    </source>
</evidence>
<feature type="domain" description="Thioredoxin" evidence="10">
    <location>
        <begin position="11"/>
        <end position="164"/>
    </location>
</feature>
<keyword evidence="6" id="KW-0676">Redox-active center</keyword>
<dbReference type="InterPro" id="IPR023205">
    <property type="entry name" value="DsbA/DsbL"/>
</dbReference>
<accession>A0A0U1Q355</accession>
<dbReference type="PROSITE" id="PS51352">
    <property type="entry name" value="THIOREDOXIN_2"/>
    <property type="match status" value="1"/>
</dbReference>
<evidence type="ECO:0000313" key="11">
    <source>
        <dbReference type="EMBL" id="KKW69198.1"/>
    </source>
</evidence>
<protein>
    <recommendedName>
        <fullName evidence="7">Thiol:disulfide interchange protein</fullName>
    </recommendedName>
</protein>
<sequence>MNRRVFSVSAALLGATGALTSALPAWAQAGGQLREGTDYVRLPKPVSTNVPAGKVEVIEFFWYACPHCNSFEPMFENWRKVQPDTVVVRRVPVAFQQNNNFVPLQKLYYTLETMQRLEDLHLAAFAAIHRERRRLNSDEAIFDWAQSQDVDIEEFKKVYNSFSVSNAARRASQLQDEYGVEGVPSLGVAGKYYTDGTMARNLANALQVVERLVALELAGG</sequence>